<dbReference type="InterPro" id="IPR050619">
    <property type="entry name" value="Flavodoxin"/>
</dbReference>
<evidence type="ECO:0000256" key="5">
    <source>
        <dbReference type="ARBA" id="ARBA00022630"/>
    </source>
</evidence>
<dbReference type="Gene3D" id="3.40.50.360">
    <property type="match status" value="1"/>
</dbReference>
<name>A0ABX5SM43_9LACO</name>
<dbReference type="EMBL" id="CP037939">
    <property type="protein sequence ID" value="QBR48437.1"/>
    <property type="molecule type" value="Genomic_DNA"/>
</dbReference>
<keyword evidence="4" id="KW-0813">Transport</keyword>
<comment type="similarity">
    <text evidence="3">Belongs to the flavodoxin family.</text>
</comment>
<proteinExistence type="inferred from homology"/>
<feature type="domain" description="Flavodoxin-like" evidence="8">
    <location>
        <begin position="3"/>
        <end position="143"/>
    </location>
</feature>
<evidence type="ECO:0000256" key="2">
    <source>
        <dbReference type="ARBA" id="ARBA00003297"/>
    </source>
</evidence>
<dbReference type="Proteomes" id="UP000295756">
    <property type="component" value="Chromosome"/>
</dbReference>
<dbReference type="NCBIfam" id="NF005587">
    <property type="entry name" value="PRK07308.1"/>
    <property type="match status" value="1"/>
</dbReference>
<dbReference type="PANTHER" id="PTHR42809">
    <property type="entry name" value="FLAVODOXIN 2"/>
    <property type="match status" value="1"/>
</dbReference>
<keyword evidence="5" id="KW-0285">Flavoprotein</keyword>
<dbReference type="Pfam" id="PF00258">
    <property type="entry name" value="Flavodoxin_1"/>
    <property type="match status" value="1"/>
</dbReference>
<dbReference type="PROSITE" id="PS50902">
    <property type="entry name" value="FLAVODOXIN_LIKE"/>
    <property type="match status" value="1"/>
</dbReference>
<evidence type="ECO:0000256" key="3">
    <source>
        <dbReference type="ARBA" id="ARBA00005267"/>
    </source>
</evidence>
<protein>
    <submittedName>
        <fullName evidence="9">Flavodoxin</fullName>
    </submittedName>
</protein>
<keyword evidence="6" id="KW-0288">FMN</keyword>
<evidence type="ECO:0000313" key="10">
    <source>
        <dbReference type="Proteomes" id="UP000295756"/>
    </source>
</evidence>
<reference evidence="9 10" key="1">
    <citation type="submission" date="2019-03" db="EMBL/GenBank/DDBJ databases">
        <title>Complete Genome Sequence of Leuconostoc kimchii strain NKJ218 Isolated from Homemade Kimchi.</title>
        <authorList>
            <person name="Jung J.Y."/>
            <person name="Jin H.M."/>
            <person name="Jung J.-W."/>
            <person name="Lee S.-Y."/>
            <person name="Ryu B.-G."/>
            <person name="Han S.-S."/>
            <person name="Kang H.K."/>
            <person name="Choi H.W."/>
            <person name="Chung E.J."/>
            <person name="Choi K.-M."/>
        </authorList>
    </citation>
    <scope>NUCLEOTIDE SEQUENCE [LARGE SCALE GENOMIC DNA]</scope>
    <source>
        <strain evidence="9 10">NKJ218</strain>
    </source>
</reference>
<keyword evidence="10" id="KW-1185">Reference proteome</keyword>
<sequence>MNAHVVYATITGNNEDVADVIIKALNDAGVNVKKTEISQTEVDEFENTDIAIVVPYTYDNGSLPDEGLDFFEDLADADLTNVIYGVAGSGDTYYMSDFCLAVPKFEAQFAKTNAIKGADGVKINLRPDEQDTVRLTEFVTNLIQSAQTN</sequence>
<evidence type="ECO:0000256" key="4">
    <source>
        <dbReference type="ARBA" id="ARBA00022448"/>
    </source>
</evidence>
<accession>A0ABX5SM43</accession>
<organism evidence="9 10">
    <name type="scientific">Leuconostoc kimchii</name>
    <dbReference type="NCBI Taxonomy" id="136609"/>
    <lineage>
        <taxon>Bacteria</taxon>
        <taxon>Bacillati</taxon>
        <taxon>Bacillota</taxon>
        <taxon>Bacilli</taxon>
        <taxon>Lactobacillales</taxon>
        <taxon>Lactobacillaceae</taxon>
        <taxon>Leuconostoc</taxon>
    </lineage>
</organism>
<dbReference type="InterPro" id="IPR008254">
    <property type="entry name" value="Flavodoxin/NO_synth"/>
</dbReference>
<evidence type="ECO:0000256" key="7">
    <source>
        <dbReference type="ARBA" id="ARBA00022982"/>
    </source>
</evidence>
<evidence type="ECO:0000313" key="9">
    <source>
        <dbReference type="EMBL" id="QBR48437.1"/>
    </source>
</evidence>
<comment type="function">
    <text evidence="2">Low-potential electron donor to a number of redox enzymes.</text>
</comment>
<gene>
    <name evidence="9" type="ORF">EW139_03930</name>
</gene>
<evidence type="ECO:0000256" key="1">
    <source>
        <dbReference type="ARBA" id="ARBA00001917"/>
    </source>
</evidence>
<dbReference type="RefSeq" id="WP_013102569.1">
    <property type="nucleotide sequence ID" value="NZ_CP037939.1"/>
</dbReference>
<dbReference type="InterPro" id="IPR029039">
    <property type="entry name" value="Flavoprotein-like_sf"/>
</dbReference>
<dbReference type="SUPFAM" id="SSF52218">
    <property type="entry name" value="Flavoproteins"/>
    <property type="match status" value="1"/>
</dbReference>
<evidence type="ECO:0000259" key="8">
    <source>
        <dbReference type="PROSITE" id="PS50902"/>
    </source>
</evidence>
<evidence type="ECO:0000256" key="6">
    <source>
        <dbReference type="ARBA" id="ARBA00022643"/>
    </source>
</evidence>
<comment type="cofactor">
    <cofactor evidence="1">
        <name>FMN</name>
        <dbReference type="ChEBI" id="CHEBI:58210"/>
    </cofactor>
</comment>
<dbReference type="PANTHER" id="PTHR42809:SF1">
    <property type="entry name" value="FLAVODOXIN 1"/>
    <property type="match status" value="1"/>
</dbReference>
<keyword evidence="7" id="KW-0249">Electron transport</keyword>